<dbReference type="PROSITE" id="PS50801">
    <property type="entry name" value="STAS"/>
    <property type="match status" value="1"/>
</dbReference>
<reference evidence="2 3" key="1">
    <citation type="submission" date="2019-02" db="EMBL/GenBank/DDBJ databases">
        <title>Deep-cultivation of Planctomycetes and their phenomic and genomic characterization uncovers novel biology.</title>
        <authorList>
            <person name="Wiegand S."/>
            <person name="Jogler M."/>
            <person name="Boedeker C."/>
            <person name="Pinto D."/>
            <person name="Vollmers J."/>
            <person name="Rivas-Marin E."/>
            <person name="Kohn T."/>
            <person name="Peeters S.H."/>
            <person name="Heuer A."/>
            <person name="Rast P."/>
            <person name="Oberbeckmann S."/>
            <person name="Bunk B."/>
            <person name="Jeske O."/>
            <person name="Meyerdierks A."/>
            <person name="Storesund J.E."/>
            <person name="Kallscheuer N."/>
            <person name="Luecker S."/>
            <person name="Lage O.M."/>
            <person name="Pohl T."/>
            <person name="Merkel B.J."/>
            <person name="Hornburger P."/>
            <person name="Mueller R.-W."/>
            <person name="Bruemmer F."/>
            <person name="Labrenz M."/>
            <person name="Spormann A.M."/>
            <person name="Op Den Camp H."/>
            <person name="Overmann J."/>
            <person name="Amann R."/>
            <person name="Jetten M.S.M."/>
            <person name="Mascher T."/>
            <person name="Medema M.H."/>
            <person name="Devos D.P."/>
            <person name="Kaster A.-K."/>
            <person name="Ovreas L."/>
            <person name="Rohde M."/>
            <person name="Galperin M.Y."/>
            <person name="Jogler C."/>
        </authorList>
    </citation>
    <scope>NUCLEOTIDE SEQUENCE [LARGE SCALE GENOMIC DNA]</scope>
    <source>
        <strain evidence="2 3">Mal64</strain>
    </source>
</reference>
<dbReference type="SUPFAM" id="SSF52091">
    <property type="entry name" value="SpoIIaa-like"/>
    <property type="match status" value="1"/>
</dbReference>
<sequence>MSSPKRLHLNPSGDVTVVTFTDSKIIHEGEIQELGQELFDLVERDGLKKIVLNFARVEFLSSAALGKLISFEKKARNQQAQLILTNIRPEIYEVFAITKLTKLFKIKDDEADALAVL</sequence>
<accession>A0A5C5ZT23</accession>
<dbReference type="PANTHER" id="PTHR33495:SF2">
    <property type="entry name" value="ANTI-SIGMA FACTOR ANTAGONIST TM_1081-RELATED"/>
    <property type="match status" value="1"/>
</dbReference>
<dbReference type="CDD" id="cd07043">
    <property type="entry name" value="STAS_anti-anti-sigma_factors"/>
    <property type="match status" value="1"/>
</dbReference>
<gene>
    <name evidence="2" type="primary">btrV</name>
    <name evidence="2" type="ORF">Mal64_10890</name>
</gene>
<dbReference type="EMBL" id="SJPQ01000001">
    <property type="protein sequence ID" value="TWT90694.1"/>
    <property type="molecule type" value="Genomic_DNA"/>
</dbReference>
<keyword evidence="3" id="KW-1185">Reference proteome</keyword>
<evidence type="ECO:0000259" key="1">
    <source>
        <dbReference type="PROSITE" id="PS50801"/>
    </source>
</evidence>
<name>A0A5C5ZT23_9BACT</name>
<evidence type="ECO:0000313" key="3">
    <source>
        <dbReference type="Proteomes" id="UP000315440"/>
    </source>
</evidence>
<dbReference type="Proteomes" id="UP000315440">
    <property type="component" value="Unassembled WGS sequence"/>
</dbReference>
<dbReference type="InterPro" id="IPR036513">
    <property type="entry name" value="STAS_dom_sf"/>
</dbReference>
<dbReference type="InterPro" id="IPR002645">
    <property type="entry name" value="STAS_dom"/>
</dbReference>
<dbReference type="Gene3D" id="3.30.750.24">
    <property type="entry name" value="STAS domain"/>
    <property type="match status" value="1"/>
</dbReference>
<dbReference type="RefSeq" id="WP_146397796.1">
    <property type="nucleotide sequence ID" value="NZ_SJPQ01000001.1"/>
</dbReference>
<proteinExistence type="predicted"/>
<dbReference type="AlphaFoldDB" id="A0A5C5ZT23"/>
<feature type="domain" description="STAS" evidence="1">
    <location>
        <begin position="32"/>
        <end position="117"/>
    </location>
</feature>
<dbReference type="Pfam" id="PF01740">
    <property type="entry name" value="STAS"/>
    <property type="match status" value="1"/>
</dbReference>
<protein>
    <submittedName>
        <fullName evidence="2">Putative anti-sigma factor antagonist BtrV</fullName>
    </submittedName>
</protein>
<evidence type="ECO:0000313" key="2">
    <source>
        <dbReference type="EMBL" id="TWT90694.1"/>
    </source>
</evidence>
<comment type="caution">
    <text evidence="2">The sequence shown here is derived from an EMBL/GenBank/DDBJ whole genome shotgun (WGS) entry which is preliminary data.</text>
</comment>
<dbReference type="GO" id="GO:0043856">
    <property type="term" value="F:anti-sigma factor antagonist activity"/>
    <property type="evidence" value="ECO:0007669"/>
    <property type="project" value="TreeGrafter"/>
</dbReference>
<dbReference type="PANTHER" id="PTHR33495">
    <property type="entry name" value="ANTI-SIGMA FACTOR ANTAGONIST TM_1081-RELATED-RELATED"/>
    <property type="match status" value="1"/>
</dbReference>
<organism evidence="2 3">
    <name type="scientific">Pseudobythopirellula maris</name>
    <dbReference type="NCBI Taxonomy" id="2527991"/>
    <lineage>
        <taxon>Bacteria</taxon>
        <taxon>Pseudomonadati</taxon>
        <taxon>Planctomycetota</taxon>
        <taxon>Planctomycetia</taxon>
        <taxon>Pirellulales</taxon>
        <taxon>Lacipirellulaceae</taxon>
        <taxon>Pseudobythopirellula</taxon>
    </lineage>
</organism>
<dbReference type="OrthoDB" id="287590at2"/>